<sequence length="113" mass="12962">MQDEFGPDILTLVDDEGNEHEFEILDVIDNDDGCFYALLPVLSDPQDKIDAEGTYYIFESIEENGEQQLAEVDDEALLDRLAEQFESRFEELYSDEDDDSDGDLPEDENNIED</sequence>
<organism evidence="2 4">
    <name type="scientific">Caproicibacter fermentans</name>
    <dbReference type="NCBI Taxonomy" id="2576756"/>
    <lineage>
        <taxon>Bacteria</taxon>
        <taxon>Bacillati</taxon>
        <taxon>Bacillota</taxon>
        <taxon>Clostridia</taxon>
        <taxon>Eubacteriales</taxon>
        <taxon>Acutalibacteraceae</taxon>
        <taxon>Caproicibacter</taxon>
    </lineage>
</organism>
<dbReference type="EMBL" id="VWXL01000100">
    <property type="protein sequence ID" value="MVB12592.1"/>
    <property type="molecule type" value="Genomic_DNA"/>
</dbReference>
<dbReference type="KEGG" id="cfem:HCR03_10225"/>
<evidence type="ECO:0000256" key="1">
    <source>
        <dbReference type="SAM" id="MobiDB-lite"/>
    </source>
</evidence>
<evidence type="ECO:0000313" key="2">
    <source>
        <dbReference type="EMBL" id="MVB12592.1"/>
    </source>
</evidence>
<evidence type="ECO:0000313" key="5">
    <source>
        <dbReference type="Proteomes" id="UP000515909"/>
    </source>
</evidence>
<protein>
    <submittedName>
        <fullName evidence="3">DUF1292 domain-containing protein</fullName>
    </submittedName>
</protein>
<accession>A0A6N8I3I4</accession>
<proteinExistence type="predicted"/>
<dbReference type="Proteomes" id="UP000469440">
    <property type="component" value="Unassembled WGS sequence"/>
</dbReference>
<gene>
    <name evidence="2" type="ORF">CAFE_33330</name>
    <name evidence="3" type="ORF">HCR03_10225</name>
</gene>
<dbReference type="EMBL" id="CP060286">
    <property type="protein sequence ID" value="QNK42596.1"/>
    <property type="molecule type" value="Genomic_DNA"/>
</dbReference>
<dbReference type="InterPro" id="IPR009711">
    <property type="entry name" value="UPF0473"/>
</dbReference>
<dbReference type="OrthoDB" id="2056794at2"/>
<dbReference type="Pfam" id="PF06949">
    <property type="entry name" value="DUF1292"/>
    <property type="match status" value="1"/>
</dbReference>
<keyword evidence="4" id="KW-1185">Reference proteome</keyword>
<name>A0A6N8I3I4_9FIRM</name>
<reference evidence="2 4" key="1">
    <citation type="submission" date="2019-09" db="EMBL/GenBank/DDBJ databases">
        <title>Genome sequence of Clostridium sp. EA1.</title>
        <authorList>
            <person name="Poehlein A."/>
            <person name="Bengelsdorf F.R."/>
            <person name="Daniel R."/>
        </authorList>
    </citation>
    <scope>NUCLEOTIDE SEQUENCE [LARGE SCALE GENOMIC DNA]</scope>
    <source>
        <strain evidence="2 4">EA1</strain>
    </source>
</reference>
<dbReference type="AlphaFoldDB" id="A0A6N8I3I4"/>
<accession>A0A7G8TG55</accession>
<feature type="compositionally biased region" description="Acidic residues" evidence="1">
    <location>
        <begin position="92"/>
        <end position="113"/>
    </location>
</feature>
<evidence type="ECO:0000313" key="4">
    <source>
        <dbReference type="Proteomes" id="UP000469440"/>
    </source>
</evidence>
<dbReference type="Proteomes" id="UP000515909">
    <property type="component" value="Chromosome"/>
</dbReference>
<feature type="region of interest" description="Disordered" evidence="1">
    <location>
        <begin position="89"/>
        <end position="113"/>
    </location>
</feature>
<evidence type="ECO:0000313" key="3">
    <source>
        <dbReference type="EMBL" id="QNK42596.1"/>
    </source>
</evidence>
<reference evidence="3 5" key="2">
    <citation type="submission" date="2020-08" db="EMBL/GenBank/DDBJ databases">
        <title>The isolate Caproiciproducens sp. 7D4C2 produces n-caproate at mildly acidic conditions from hexoses: genome and rBOX comparison with related strains and chain-elongating bacteria.</title>
        <authorList>
            <person name="Esquivel-Elizondo S."/>
            <person name="Bagci C."/>
            <person name="Temovska M."/>
            <person name="Jeon B.S."/>
            <person name="Bessarab I."/>
            <person name="Williams R.B.H."/>
            <person name="Huson D.H."/>
            <person name="Angenent L.T."/>
        </authorList>
    </citation>
    <scope>NUCLEOTIDE SEQUENCE [LARGE SCALE GENOMIC DNA]</scope>
    <source>
        <strain evidence="3 5">7D4C2</strain>
    </source>
</reference>